<reference evidence="3" key="1">
    <citation type="journal article" date="2019" name="Int. J. Syst. Evol. Microbiol.">
        <title>The Global Catalogue of Microorganisms (GCM) 10K type strain sequencing project: providing services to taxonomists for standard genome sequencing and annotation.</title>
        <authorList>
            <consortium name="The Broad Institute Genomics Platform"/>
            <consortium name="The Broad Institute Genome Sequencing Center for Infectious Disease"/>
            <person name="Wu L."/>
            <person name="Ma J."/>
        </authorList>
    </citation>
    <scope>NUCLEOTIDE SEQUENCE [LARGE SCALE GENOMIC DNA]</scope>
    <source>
        <strain evidence="3">CECT 8551</strain>
    </source>
</reference>
<dbReference type="EMBL" id="JBHSAV010000092">
    <property type="protein sequence ID" value="MFC3978042.1"/>
    <property type="molecule type" value="Genomic_DNA"/>
</dbReference>
<proteinExistence type="predicted"/>
<organism evidence="2 3">
    <name type="scientific">Belliella kenyensis</name>
    <dbReference type="NCBI Taxonomy" id="1472724"/>
    <lineage>
        <taxon>Bacteria</taxon>
        <taxon>Pseudomonadati</taxon>
        <taxon>Bacteroidota</taxon>
        <taxon>Cytophagia</taxon>
        <taxon>Cytophagales</taxon>
        <taxon>Cyclobacteriaceae</taxon>
        <taxon>Belliella</taxon>
    </lineage>
</organism>
<protein>
    <submittedName>
        <fullName evidence="2">Phage/plasmid replication protein</fullName>
    </submittedName>
</protein>
<dbReference type="InterPro" id="IPR022686">
    <property type="entry name" value="G2P_N"/>
</dbReference>
<name>A0ABV8ENZ4_9BACT</name>
<dbReference type="RefSeq" id="WP_241296174.1">
    <property type="nucleotide sequence ID" value="NZ_JAKZGR010000012.1"/>
</dbReference>
<accession>A0ABV8ENZ4</accession>
<evidence type="ECO:0000259" key="1">
    <source>
        <dbReference type="Pfam" id="PF05144"/>
    </source>
</evidence>
<gene>
    <name evidence="2" type="ORF">ACFOUP_16785</name>
</gene>
<dbReference type="Pfam" id="PF05144">
    <property type="entry name" value="Phage_CRI"/>
    <property type="match status" value="1"/>
</dbReference>
<feature type="domain" description="Replication-associated protein G2P N-terminal" evidence="1">
    <location>
        <begin position="1"/>
        <end position="184"/>
    </location>
</feature>
<evidence type="ECO:0000313" key="2">
    <source>
        <dbReference type="EMBL" id="MFC3978042.1"/>
    </source>
</evidence>
<evidence type="ECO:0000313" key="3">
    <source>
        <dbReference type="Proteomes" id="UP001595766"/>
    </source>
</evidence>
<keyword evidence="3" id="KW-1185">Reference proteome</keyword>
<comment type="caution">
    <text evidence="2">The sequence shown here is derived from an EMBL/GenBank/DDBJ whole genome shotgun (WGS) entry which is preliminary data.</text>
</comment>
<dbReference type="Proteomes" id="UP001595766">
    <property type="component" value="Unassembled WGS sequence"/>
</dbReference>
<sequence length="315" mass="37178">MIDTLHIWLPIERVGKLDLDLFAKNLQGIENIQTEFGELKVRGKLKNLNVLLTSTGISIKGSLPKFYQGNNLKELSIREIKSAINKIEDDLSVPISKAKLTRIDIGFNFSMKYEPKFYFDGLGEKSQMFRGLVNSTSLYYKNSLKTMNFYDKNKEFYKTTRFPEWFKIEKNLLRYELRIKRKLGNVFENREVLVSDLFDERFCKKIITLWAKYYFQIKKNNLVEFKPELISAIKDYVDYLTFIGIFEIREKIPRDIQLLKSISAFHSIEYYSRLLAKINLIGSNEKISHESELNKELDLKIKGILREWGIDKFQN</sequence>